<evidence type="ECO:0000259" key="2">
    <source>
        <dbReference type="PROSITE" id="PS51208"/>
    </source>
</evidence>
<dbReference type="AlphaFoldDB" id="A0A1K1LGU9"/>
<proteinExistence type="predicted"/>
<organism evidence="3 4">
    <name type="scientific">Desulfovibrio piger</name>
    <dbReference type="NCBI Taxonomy" id="901"/>
    <lineage>
        <taxon>Bacteria</taxon>
        <taxon>Pseudomonadati</taxon>
        <taxon>Thermodesulfobacteriota</taxon>
        <taxon>Desulfovibrionia</taxon>
        <taxon>Desulfovibrionales</taxon>
        <taxon>Desulfovibrionaceae</taxon>
        <taxon>Desulfovibrio</taxon>
    </lineage>
</organism>
<dbReference type="InterPro" id="IPR036709">
    <property type="entry name" value="Autotransporte_beta_dom_sf"/>
</dbReference>
<accession>A0A1K1LGU9</accession>
<dbReference type="SMART" id="SM00869">
    <property type="entry name" value="Autotransporter"/>
    <property type="match status" value="1"/>
</dbReference>
<dbReference type="KEGG" id="dpg:DESPIGER_2100"/>
<feature type="domain" description="Autotransporter" evidence="2">
    <location>
        <begin position="730"/>
        <end position="1013"/>
    </location>
</feature>
<name>A0A1K1LGU9_9BACT</name>
<dbReference type="SUPFAM" id="SSF103515">
    <property type="entry name" value="Autotransporter"/>
    <property type="match status" value="1"/>
</dbReference>
<evidence type="ECO:0000313" key="4">
    <source>
        <dbReference type="Proteomes" id="UP000186323"/>
    </source>
</evidence>
<reference evidence="4" key="1">
    <citation type="submission" date="2016-10" db="EMBL/GenBank/DDBJ databases">
        <authorList>
            <person name="Wegmann U."/>
        </authorList>
    </citation>
    <scope>NUCLEOTIDE SEQUENCE [LARGE SCALE GENOMIC DNA]</scope>
</reference>
<gene>
    <name evidence="3" type="ORF">DESPIGER_2100</name>
</gene>
<protein>
    <submittedName>
        <fullName evidence="3">Outer membrane autotransporter barrel domain protein</fullName>
    </submittedName>
</protein>
<dbReference type="RefSeq" id="WP_083575375.1">
    <property type="nucleotide sequence ID" value="NZ_LT630450.1"/>
</dbReference>
<feature type="region of interest" description="Disordered" evidence="1">
    <location>
        <begin position="43"/>
        <end position="77"/>
    </location>
</feature>
<dbReference type="OrthoDB" id="5442061at2"/>
<dbReference type="EMBL" id="LT630450">
    <property type="protein sequence ID" value="SFV73922.1"/>
    <property type="molecule type" value="Genomic_DNA"/>
</dbReference>
<feature type="compositionally biased region" description="Basic and acidic residues" evidence="1">
    <location>
        <begin position="48"/>
        <end position="59"/>
    </location>
</feature>
<dbReference type="InterPro" id="IPR005546">
    <property type="entry name" value="Autotransporte_beta"/>
</dbReference>
<dbReference type="PROSITE" id="PS51208">
    <property type="entry name" value="AUTOTRANSPORTER"/>
    <property type="match status" value="1"/>
</dbReference>
<sequence length="1013" mass="103486">MKETQGALGMLLRRYRLILGKCRLRNALAGLLLGAVLLAPAVSPADSGGKEGRPGHPESSHYTGTTDGASGPYTADGGHVIISNRAGDLDASSFYGGHADGKGDVTGNRVEMRDGTSRAANIYGGFTENGRASGNTVTVENGRIGGTWAGGRVYAGYSQAGDVHKNVLEIRDGHIEGSHTEVSAGYTKNGDSTGNSLTIRGGSIRRTDAYHFVSAGFSREGNALGNTLTVTGGELGAEAYGGHVQTGHGDAADNRVEFSGSTSAVDKLTAGMSGGADVHGNTLVMNGGTVREFLTSGDSLRGLASGNKIEMHGGEVGKHVYAGYSDRGGASANELVIDGGTIAGNAFGSFIADNSTRNTEGSKISFGGTADVQFLTGAYSAKGDAAGNEVTVSGGTVHKNILGGDSGSGESRGNTVRVTGGTIGTQEQSGSVYGGYSTSGSAGNNTVSITGGTLRGSVMGGCVENGTGAAIGNTVLFSGGSIGAGEGLYGGYTDQGDARGNTVLISGGTPGSEVYGGFVWTGAGNATGNTVILEGAPDLGGTTLYGGGTAGGSGDVRTGNTLEVRTSGLKAVNVGNFANYRFILPEKTPAGTTVLTLTDAGGTDISHSSVGVAVAGGKPLLRTGDSVTLLANEHGLKAEGMTQQRLSGQQGVFVTYDFDLKTTDTSLLATVTDSVQPRGREGGPSGDAGARLAPQAKAPLEGVLAGVALGNIGADLVAGKGMDQARAATATGGDAPAWGIAPFAAVTGTRSRYQTGSHVDLSGVAFMTGFAKRVETSMMDILAGVFFEAGFARMNTRNSFSGEPSVDGDGRSSYYGGGLLARLDLKEDLLKGLYLEGSFRYGRLSSQWQSDDLHDAVSGRKAEYDLSTPYYGLHAGLGYVWDMTEDLRLDVYGKYFWTHTDGQSTHIVDDPWSFDGVDSQRLRLGARLGYDFSRQVTGYAGAAWEHEFNGKARATTYGLEAPAPSLKGDSGLLEAGLTLMPVAGSGLSLDFGVQGHTGVRQGVSGTALVRYEF</sequence>
<evidence type="ECO:0000256" key="1">
    <source>
        <dbReference type="SAM" id="MobiDB-lite"/>
    </source>
</evidence>
<dbReference type="Gene3D" id="2.40.128.130">
    <property type="entry name" value="Autotransporter beta-domain"/>
    <property type="match status" value="1"/>
</dbReference>
<keyword evidence="4" id="KW-1185">Reference proteome</keyword>
<evidence type="ECO:0000313" key="3">
    <source>
        <dbReference type="EMBL" id="SFV73922.1"/>
    </source>
</evidence>
<dbReference type="Proteomes" id="UP000186323">
    <property type="component" value="Chromosome I"/>
</dbReference>